<gene>
    <name evidence="11" type="ORF">CAC42_3216</name>
</gene>
<evidence type="ECO:0000313" key="11">
    <source>
        <dbReference type="EMBL" id="PNS17821.1"/>
    </source>
</evidence>
<evidence type="ECO:0000256" key="8">
    <source>
        <dbReference type="ARBA" id="ARBA00023136"/>
    </source>
</evidence>
<keyword evidence="7" id="KW-1133">Transmembrane helix</keyword>
<dbReference type="GO" id="GO:0016020">
    <property type="term" value="C:membrane"/>
    <property type="evidence" value="ECO:0007669"/>
    <property type="project" value="UniProtKB-SubCell"/>
</dbReference>
<evidence type="ECO:0000313" key="12">
    <source>
        <dbReference type="Proteomes" id="UP000243797"/>
    </source>
</evidence>
<dbReference type="PROSITE" id="PS50920">
    <property type="entry name" value="SOLCAR"/>
    <property type="match status" value="3"/>
</dbReference>
<feature type="repeat" description="Solcar" evidence="9">
    <location>
        <begin position="22"/>
        <end position="108"/>
    </location>
</feature>
<evidence type="ECO:0000256" key="3">
    <source>
        <dbReference type="ARBA" id="ARBA00022448"/>
    </source>
</evidence>
<dbReference type="InterPro" id="IPR050391">
    <property type="entry name" value="Mito_Metabolite_Transporter"/>
</dbReference>
<evidence type="ECO:0000256" key="10">
    <source>
        <dbReference type="RuleBase" id="RU000488"/>
    </source>
</evidence>
<reference evidence="11 12" key="1">
    <citation type="submission" date="2017-06" db="EMBL/GenBank/DDBJ databases">
        <title>Draft genome sequence of a variant of Elsinoe murrayae.</title>
        <authorList>
            <person name="Cheng Q."/>
        </authorList>
    </citation>
    <scope>NUCLEOTIDE SEQUENCE [LARGE SCALE GENOMIC DNA]</scope>
    <source>
        <strain evidence="11 12">CQ-2017a</strain>
    </source>
</reference>
<comment type="caution">
    <text evidence="11">The sequence shown here is derived from an EMBL/GenBank/DDBJ whole genome shotgun (WGS) entry which is preliminary data.</text>
</comment>
<dbReference type="OrthoDB" id="448427at2759"/>
<keyword evidence="6" id="KW-0496">Mitochondrion</keyword>
<feature type="repeat" description="Solcar" evidence="9">
    <location>
        <begin position="231"/>
        <end position="316"/>
    </location>
</feature>
<dbReference type="PANTHER" id="PTHR45618">
    <property type="entry name" value="MITOCHONDRIAL DICARBOXYLATE CARRIER-RELATED"/>
    <property type="match status" value="1"/>
</dbReference>
<keyword evidence="12" id="KW-1185">Reference proteome</keyword>
<keyword evidence="8 9" id="KW-0472">Membrane</keyword>
<dbReference type="Proteomes" id="UP000243797">
    <property type="component" value="Unassembled WGS sequence"/>
</dbReference>
<keyword evidence="4 9" id="KW-0812">Transmembrane</keyword>
<dbReference type="EMBL" id="NKHZ01000049">
    <property type="protein sequence ID" value="PNS17821.1"/>
    <property type="molecule type" value="Genomic_DNA"/>
</dbReference>
<feature type="repeat" description="Solcar" evidence="9">
    <location>
        <begin position="125"/>
        <end position="218"/>
    </location>
</feature>
<evidence type="ECO:0000256" key="7">
    <source>
        <dbReference type="ARBA" id="ARBA00022989"/>
    </source>
</evidence>
<comment type="similarity">
    <text evidence="2 10">Belongs to the mitochondrial carrier (TC 2.A.29) family.</text>
</comment>
<protein>
    <recommendedName>
        <fullName evidence="13">Mitochondrial dicarboxylate transporter</fullName>
    </recommendedName>
</protein>
<evidence type="ECO:0000256" key="5">
    <source>
        <dbReference type="ARBA" id="ARBA00022737"/>
    </source>
</evidence>
<evidence type="ECO:0000256" key="6">
    <source>
        <dbReference type="ARBA" id="ARBA00022792"/>
    </source>
</evidence>
<evidence type="ECO:0000256" key="2">
    <source>
        <dbReference type="ARBA" id="ARBA00006375"/>
    </source>
</evidence>
<comment type="subcellular location">
    <subcellularLocation>
        <location evidence="1">Membrane</location>
        <topology evidence="1">Multi-pass membrane protein</topology>
    </subcellularLocation>
</comment>
<dbReference type="SUPFAM" id="SSF103506">
    <property type="entry name" value="Mitochondrial carrier"/>
    <property type="match status" value="1"/>
</dbReference>
<dbReference type="Pfam" id="PF00153">
    <property type="entry name" value="Mito_carr"/>
    <property type="match status" value="3"/>
</dbReference>
<dbReference type="InParanoid" id="A0A2K1QS02"/>
<keyword evidence="6" id="KW-0999">Mitochondrion inner membrane</keyword>
<accession>A0A2K1QS02</accession>
<name>A0A2K1QS02_9PEZI</name>
<dbReference type="InterPro" id="IPR018108">
    <property type="entry name" value="MCP_transmembrane"/>
</dbReference>
<dbReference type="AlphaFoldDB" id="A0A2K1QS02"/>
<keyword evidence="5" id="KW-0677">Repeat</keyword>
<dbReference type="Gene3D" id="1.50.40.10">
    <property type="entry name" value="Mitochondrial carrier domain"/>
    <property type="match status" value="1"/>
</dbReference>
<proteinExistence type="inferred from homology"/>
<evidence type="ECO:0000256" key="9">
    <source>
        <dbReference type="PROSITE-ProRule" id="PRU00282"/>
    </source>
</evidence>
<dbReference type="InterPro" id="IPR023395">
    <property type="entry name" value="MCP_dom_sf"/>
</dbReference>
<evidence type="ECO:0000256" key="1">
    <source>
        <dbReference type="ARBA" id="ARBA00004141"/>
    </source>
</evidence>
<evidence type="ECO:0008006" key="13">
    <source>
        <dbReference type="Google" id="ProtNLM"/>
    </source>
</evidence>
<evidence type="ECO:0000256" key="4">
    <source>
        <dbReference type="ARBA" id="ARBA00022692"/>
    </source>
</evidence>
<sequence length="324" mass="35178">MSWQSKAAGASTAAAEKALARKDIEYPWWFGGSASCFAVCLTHPLDLIKVRMQAAQKSSVRLGTVGTAIDVVRNDGVPGLYRGLTAGLARQLLYGTTRFAVYDILKARLQKSHEAPNAAPHSKTNDLLALIGAASFSGFLGGIVGNPADLANVRMQNDSTLPASQRRNYRNVFSAWLSMAREPGGFPRNSMRGVWANSTRAAIMTSSQLAAYDAFKDVLTAPTGAFRLSPDSSLTHFSASTLAGLVATTLCSPVDVIKTQIMKAGPGEAKSIAELMRTNFAEHGPRWMFRGWVPSFTRLGPQTVATFVILEQHRRLWRWFKGVE</sequence>
<organism evidence="11 12">
    <name type="scientific">Sphaceloma murrayae</name>
    <dbReference type="NCBI Taxonomy" id="2082308"/>
    <lineage>
        <taxon>Eukaryota</taxon>
        <taxon>Fungi</taxon>
        <taxon>Dikarya</taxon>
        <taxon>Ascomycota</taxon>
        <taxon>Pezizomycotina</taxon>
        <taxon>Dothideomycetes</taxon>
        <taxon>Dothideomycetidae</taxon>
        <taxon>Myriangiales</taxon>
        <taxon>Elsinoaceae</taxon>
        <taxon>Sphaceloma</taxon>
    </lineage>
</organism>
<dbReference type="FunCoup" id="A0A2K1QS02">
    <property type="interactions" value="861"/>
</dbReference>
<keyword evidence="3 10" id="KW-0813">Transport</keyword>